<sequence>MFSQSCLDLDYSVPSLHAAVEASIHLIADTFPGWLGDLLARLPAWEGRLAEYVAAVADRWFARPEYRALLAQLLFEHRDRLWDLLVWRGRHGQAPNQVSQHPEYWLHLDVGASVRAILKGNKALFLHTRPVQESLKDPLFFELDPSFWREGAAAWLFARAETSAADARASPGSSQDKQRLWQRIVERLVNRTPWRDLFRRLGPLLDAQRLAQFARQPAWRAAVRAASAGDLVTCASWASAEDLLAAGAIAYSASSLAREFWMDGGTTEVEALRRALNRVARLRRRELWHANSTLRIDTRGQSHERRKRKREESVWRIKWTVQEREVEESAERIVDRILCDAQQHFEKYARECERP</sequence>
<gene>
    <name evidence="1" type="ORF">QBZ16_003131</name>
</gene>
<protein>
    <submittedName>
        <fullName evidence="1">Uncharacterized protein</fullName>
    </submittedName>
</protein>
<name>A0AAD9MI17_PROWI</name>
<reference evidence="1" key="1">
    <citation type="submission" date="2021-01" db="EMBL/GenBank/DDBJ databases">
        <authorList>
            <person name="Eckstrom K.M.E."/>
        </authorList>
    </citation>
    <scope>NUCLEOTIDE SEQUENCE</scope>
    <source>
        <strain evidence="1">UVCC 0001</strain>
    </source>
</reference>
<comment type="caution">
    <text evidence="1">The sequence shown here is derived from an EMBL/GenBank/DDBJ whole genome shotgun (WGS) entry which is preliminary data.</text>
</comment>
<proteinExistence type="predicted"/>
<dbReference type="PANTHER" id="PTHR37766">
    <property type="entry name" value="OS01G0897100 PROTEIN"/>
    <property type="match status" value="1"/>
</dbReference>
<dbReference type="AlphaFoldDB" id="A0AAD9MI17"/>
<dbReference type="PANTHER" id="PTHR37766:SF1">
    <property type="entry name" value="OS01G0897100 PROTEIN"/>
    <property type="match status" value="1"/>
</dbReference>
<dbReference type="Proteomes" id="UP001255856">
    <property type="component" value="Unassembled WGS sequence"/>
</dbReference>
<organism evidence="1 2">
    <name type="scientific">Prototheca wickerhamii</name>
    <dbReference type="NCBI Taxonomy" id="3111"/>
    <lineage>
        <taxon>Eukaryota</taxon>
        <taxon>Viridiplantae</taxon>
        <taxon>Chlorophyta</taxon>
        <taxon>core chlorophytes</taxon>
        <taxon>Trebouxiophyceae</taxon>
        <taxon>Chlorellales</taxon>
        <taxon>Chlorellaceae</taxon>
        <taxon>Prototheca</taxon>
    </lineage>
</organism>
<keyword evidence="2" id="KW-1185">Reference proteome</keyword>
<evidence type="ECO:0000313" key="2">
    <source>
        <dbReference type="Proteomes" id="UP001255856"/>
    </source>
</evidence>
<dbReference type="EMBL" id="JASFZW010000003">
    <property type="protein sequence ID" value="KAK2079439.1"/>
    <property type="molecule type" value="Genomic_DNA"/>
</dbReference>
<accession>A0AAD9MI17</accession>
<evidence type="ECO:0000313" key="1">
    <source>
        <dbReference type="EMBL" id="KAK2079439.1"/>
    </source>
</evidence>